<dbReference type="STRING" id="536227.Ccar_16125"/>
<gene>
    <name evidence="1" type="ORF">CcarbDRAFT_4773</name>
</gene>
<keyword evidence="2" id="KW-1185">Reference proteome</keyword>
<organism evidence="1 2">
    <name type="scientific">Clostridium carboxidivorans P7</name>
    <dbReference type="NCBI Taxonomy" id="536227"/>
    <lineage>
        <taxon>Bacteria</taxon>
        <taxon>Bacillati</taxon>
        <taxon>Bacillota</taxon>
        <taxon>Clostridia</taxon>
        <taxon>Eubacteriales</taxon>
        <taxon>Clostridiaceae</taxon>
        <taxon>Clostridium</taxon>
    </lineage>
</organism>
<protein>
    <submittedName>
        <fullName evidence="1">Uncharacterized protein</fullName>
    </submittedName>
</protein>
<sequence>MLKVKVLDRLKLELSNRQYFTDTEYTTFLSENTLDETLEYDKSTMQRNLLLTVLDVLEALSNDVDIMRKLDNADIMSVSEAYKFLDQQRQNIKQRIAAIPIPEDQYSNVSLLFTRNRR</sequence>
<evidence type="ECO:0000313" key="2">
    <source>
        <dbReference type="Proteomes" id="UP000004198"/>
    </source>
</evidence>
<comment type="caution">
    <text evidence="1">The sequence shown here is derived from an EMBL/GenBank/DDBJ whole genome shotgun (WGS) entry which is preliminary data.</text>
</comment>
<dbReference type="eggNOG" id="ENOG5032VXI">
    <property type="taxonomic scope" value="Bacteria"/>
</dbReference>
<dbReference type="PATRIC" id="fig|536227.13.peg.3382"/>
<name>C6Q156_9CLOT</name>
<reference evidence="1 2" key="1">
    <citation type="submission" date="2009-06" db="EMBL/GenBank/DDBJ databases">
        <title>The draft genome of Clostridium carboxidivorans P7.</title>
        <authorList>
            <consortium name="US DOE Joint Genome Institute (JGI-PGF)"/>
            <person name="Lucas S."/>
            <person name="Copeland A."/>
            <person name="Lapidus A."/>
            <person name="Glavina del Rio T."/>
            <person name="Tice H."/>
            <person name="Bruce D."/>
            <person name="Goodwin L."/>
            <person name="Pitluck S."/>
            <person name="Larimer F."/>
            <person name="Land M.L."/>
            <person name="Hauser L."/>
            <person name="Hemme C.L."/>
        </authorList>
    </citation>
    <scope>NUCLEOTIDE SEQUENCE [LARGE SCALE GENOMIC DNA]</scope>
    <source>
        <strain evidence="1 2">P7</strain>
    </source>
</reference>
<dbReference type="KEGG" id="cck:Ccar_16125"/>
<proteinExistence type="predicted"/>
<dbReference type="EMBL" id="ACVI01000130">
    <property type="protein sequence ID" value="EET84792.1"/>
    <property type="molecule type" value="Genomic_DNA"/>
</dbReference>
<evidence type="ECO:0000313" key="1">
    <source>
        <dbReference type="EMBL" id="EET84792.1"/>
    </source>
</evidence>
<dbReference type="AlphaFoldDB" id="C6Q156"/>
<accession>C6Q156</accession>
<dbReference type="Proteomes" id="UP000004198">
    <property type="component" value="Unassembled WGS sequence"/>
</dbReference>